<gene>
    <name evidence="2" type="ORF">GGX14DRAFT_606979</name>
</gene>
<evidence type="ECO:0000313" key="3">
    <source>
        <dbReference type="Proteomes" id="UP001219525"/>
    </source>
</evidence>
<name>A0AAD6YIF7_9AGAR</name>
<dbReference type="EMBL" id="JARJCW010000016">
    <property type="protein sequence ID" value="KAJ7215953.1"/>
    <property type="molecule type" value="Genomic_DNA"/>
</dbReference>
<accession>A0AAD6YIF7</accession>
<proteinExistence type="predicted"/>
<reference evidence="2" key="1">
    <citation type="submission" date="2023-03" db="EMBL/GenBank/DDBJ databases">
        <title>Massive genome expansion in bonnet fungi (Mycena s.s.) driven by repeated elements and novel gene families across ecological guilds.</title>
        <authorList>
            <consortium name="Lawrence Berkeley National Laboratory"/>
            <person name="Harder C.B."/>
            <person name="Miyauchi S."/>
            <person name="Viragh M."/>
            <person name="Kuo A."/>
            <person name="Thoen E."/>
            <person name="Andreopoulos B."/>
            <person name="Lu D."/>
            <person name="Skrede I."/>
            <person name="Drula E."/>
            <person name="Henrissat B."/>
            <person name="Morin E."/>
            <person name="Kohler A."/>
            <person name="Barry K."/>
            <person name="LaButti K."/>
            <person name="Morin E."/>
            <person name="Salamov A."/>
            <person name="Lipzen A."/>
            <person name="Mereny Z."/>
            <person name="Hegedus B."/>
            <person name="Baldrian P."/>
            <person name="Stursova M."/>
            <person name="Weitz H."/>
            <person name="Taylor A."/>
            <person name="Grigoriev I.V."/>
            <person name="Nagy L.G."/>
            <person name="Martin F."/>
            <person name="Kauserud H."/>
        </authorList>
    </citation>
    <scope>NUCLEOTIDE SEQUENCE</scope>
    <source>
        <strain evidence="2">9144</strain>
    </source>
</reference>
<dbReference type="AlphaFoldDB" id="A0AAD6YIF7"/>
<comment type="caution">
    <text evidence="2">The sequence shown here is derived from an EMBL/GenBank/DDBJ whole genome shotgun (WGS) entry which is preliminary data.</text>
</comment>
<evidence type="ECO:0000313" key="2">
    <source>
        <dbReference type="EMBL" id="KAJ7215953.1"/>
    </source>
</evidence>
<feature type="region of interest" description="Disordered" evidence="1">
    <location>
        <begin position="84"/>
        <end position="123"/>
    </location>
</feature>
<keyword evidence="3" id="KW-1185">Reference proteome</keyword>
<protein>
    <submittedName>
        <fullName evidence="2">Uncharacterized protein</fullName>
    </submittedName>
</protein>
<organism evidence="2 3">
    <name type="scientific">Mycena pura</name>
    <dbReference type="NCBI Taxonomy" id="153505"/>
    <lineage>
        <taxon>Eukaryota</taxon>
        <taxon>Fungi</taxon>
        <taxon>Dikarya</taxon>
        <taxon>Basidiomycota</taxon>
        <taxon>Agaricomycotina</taxon>
        <taxon>Agaricomycetes</taxon>
        <taxon>Agaricomycetidae</taxon>
        <taxon>Agaricales</taxon>
        <taxon>Marasmiineae</taxon>
        <taxon>Mycenaceae</taxon>
        <taxon>Mycena</taxon>
    </lineage>
</organism>
<evidence type="ECO:0000256" key="1">
    <source>
        <dbReference type="SAM" id="MobiDB-lite"/>
    </source>
</evidence>
<sequence>MPTEPFSVNRVGDGRVQPGWRTKPSTALLPLAVIGVNHSVCRYPPPMPVAPRRPAAVSRRPTAVPCRPRRLYGYGLCVGEQDGGSGREAAGAGGGRREAGGGRRRSVGGGRGGRREAGPNRTTRLTTRLLVLAELSRHAIKLQCPLPASLCGPAYSARFQVVAQDVTAFGLVPIVLFKWAPPCLRCAGRNTRQKMHRSNPRETLPKLAVGLLPLHIVIVLEGLMHVECRLLRPVVLRTNVPKNVRTKRMRTCHNF</sequence>
<feature type="compositionally biased region" description="Gly residues" evidence="1">
    <location>
        <begin position="84"/>
        <end position="94"/>
    </location>
</feature>
<dbReference type="Proteomes" id="UP001219525">
    <property type="component" value="Unassembled WGS sequence"/>
</dbReference>